<evidence type="ECO:0000313" key="3">
    <source>
        <dbReference type="EMBL" id="ESO93518.1"/>
    </source>
</evidence>
<dbReference type="InterPro" id="IPR032803">
    <property type="entry name" value="PLDc_3"/>
</dbReference>
<evidence type="ECO:0000313" key="4">
    <source>
        <dbReference type="Proteomes" id="UP000030746"/>
    </source>
</evidence>
<dbReference type="Proteomes" id="UP000030746">
    <property type="component" value="Unassembled WGS sequence"/>
</dbReference>
<dbReference type="OMA" id="WTHFIPN"/>
<feature type="domain" description="PLD phosphodiesterase" evidence="2">
    <location>
        <begin position="335"/>
        <end position="361"/>
    </location>
</feature>
<dbReference type="STRING" id="225164.V3ZQ54"/>
<dbReference type="InterPro" id="IPR050874">
    <property type="entry name" value="Diverse_PLD-related"/>
</dbReference>
<dbReference type="Pfam" id="PF00614">
    <property type="entry name" value="PLDc"/>
    <property type="match status" value="1"/>
</dbReference>
<dbReference type="HOGENOM" id="CLU_027021_0_0_1"/>
<keyword evidence="4" id="KW-1185">Reference proteome</keyword>
<dbReference type="GO" id="GO:0003824">
    <property type="term" value="F:catalytic activity"/>
    <property type="evidence" value="ECO:0007669"/>
    <property type="project" value="InterPro"/>
</dbReference>
<dbReference type="SMART" id="SM00155">
    <property type="entry name" value="PLDc"/>
    <property type="match status" value="2"/>
</dbReference>
<dbReference type="RefSeq" id="XP_009055719.1">
    <property type="nucleotide sequence ID" value="XM_009057471.1"/>
</dbReference>
<dbReference type="KEGG" id="lgi:LOTGIDRAFT_119020"/>
<dbReference type="AlphaFoldDB" id="V3ZQ54"/>
<dbReference type="CTD" id="20231688"/>
<dbReference type="Pfam" id="PF13918">
    <property type="entry name" value="PLDc_3"/>
    <property type="match status" value="1"/>
</dbReference>
<dbReference type="EMBL" id="KB201891">
    <property type="protein sequence ID" value="ESO93518.1"/>
    <property type="molecule type" value="Genomic_DNA"/>
</dbReference>
<proteinExistence type="inferred from homology"/>
<dbReference type="InterPro" id="IPR001736">
    <property type="entry name" value="PLipase_D/transphosphatidylase"/>
</dbReference>
<reference evidence="3 4" key="1">
    <citation type="journal article" date="2013" name="Nature">
        <title>Insights into bilaterian evolution from three spiralian genomes.</title>
        <authorList>
            <person name="Simakov O."/>
            <person name="Marletaz F."/>
            <person name="Cho S.J."/>
            <person name="Edsinger-Gonzales E."/>
            <person name="Havlak P."/>
            <person name="Hellsten U."/>
            <person name="Kuo D.H."/>
            <person name="Larsson T."/>
            <person name="Lv J."/>
            <person name="Arendt D."/>
            <person name="Savage R."/>
            <person name="Osoegawa K."/>
            <person name="de Jong P."/>
            <person name="Grimwood J."/>
            <person name="Chapman J.A."/>
            <person name="Shapiro H."/>
            <person name="Aerts A."/>
            <person name="Otillar R.P."/>
            <person name="Terry A.Y."/>
            <person name="Boore J.L."/>
            <person name="Grigoriev I.V."/>
            <person name="Lindberg D.R."/>
            <person name="Seaver E.C."/>
            <person name="Weisblat D.A."/>
            <person name="Putnam N.H."/>
            <person name="Rokhsar D.S."/>
        </authorList>
    </citation>
    <scope>NUCLEOTIDE SEQUENCE [LARGE SCALE GENOMIC DNA]</scope>
</reference>
<dbReference type="Gene3D" id="3.30.870.10">
    <property type="entry name" value="Endonuclease Chain A"/>
    <property type="match status" value="2"/>
</dbReference>
<comment type="similarity">
    <text evidence="1">Belongs to the phospholipase D family.</text>
</comment>
<dbReference type="PANTHER" id="PTHR10185">
    <property type="entry name" value="PHOSPHOLIPASE D - RELATED"/>
    <property type="match status" value="1"/>
</dbReference>
<dbReference type="PROSITE" id="PS50035">
    <property type="entry name" value="PLD"/>
    <property type="match status" value="2"/>
</dbReference>
<protein>
    <recommendedName>
        <fullName evidence="2">PLD phosphodiesterase domain-containing protein</fullName>
    </recommendedName>
</protein>
<organism evidence="3 4">
    <name type="scientific">Lottia gigantea</name>
    <name type="common">Giant owl limpet</name>
    <dbReference type="NCBI Taxonomy" id="225164"/>
    <lineage>
        <taxon>Eukaryota</taxon>
        <taxon>Metazoa</taxon>
        <taxon>Spiralia</taxon>
        <taxon>Lophotrochozoa</taxon>
        <taxon>Mollusca</taxon>
        <taxon>Gastropoda</taxon>
        <taxon>Patellogastropoda</taxon>
        <taxon>Lottioidea</taxon>
        <taxon>Lottiidae</taxon>
        <taxon>Lottia</taxon>
    </lineage>
</organism>
<dbReference type="CDD" id="cd09107">
    <property type="entry name" value="PLDc_vPLD3_4_5_like_2"/>
    <property type="match status" value="1"/>
</dbReference>
<gene>
    <name evidence="3" type="ORF">LOTGIDRAFT_119020</name>
</gene>
<feature type="non-terminal residue" evidence="3">
    <location>
        <position position="1"/>
    </location>
</feature>
<dbReference type="CDD" id="cd09106">
    <property type="entry name" value="PLDc_vPLD3_4_5_like_1"/>
    <property type="match status" value="1"/>
</dbReference>
<dbReference type="GeneID" id="20231688"/>
<evidence type="ECO:0000259" key="2">
    <source>
        <dbReference type="PROSITE" id="PS50035"/>
    </source>
</evidence>
<accession>V3ZQ54</accession>
<sequence length="424" mass="49111">RLTLVESIPLGLKYEKNATIHPSTVSALHDLVVNANTSIHIASYYWSMRGKDLSYHDDTSKPGENLFESLLQAGKNKVKIQIVQNLPSKVYPDNDTKILAKEANAEVRTLNMTKLIGKGILHTKLWIFDEKHFYVGSANLDWRSFTQVKELGIVVKDCSCLAKDMMKIFEVYWFLANEEKIPSSYASKYLTKINIGNPDFIRYNDNQTAHIYLSSSPPQLCPGLKTREERTTDENAILSVISEAKSYIYIAVMDYYPTTLYNVKNIYWPNIDDALRKAAFDRAIHVRLLASHWNHTRYEMFNYLRSLFSISKKNVSIEVKVFRVNYTADQAKIPFSRVNHNKYMVTDKHAYIGTSNWSGDYFINTCGVGFILKPNSTTKSGEDVRKQLEEVFLRDWYSPYAFNIYRNHSIKPYPHRDPLRYQEL</sequence>
<dbReference type="PANTHER" id="PTHR10185:SF17">
    <property type="entry name" value="GM01519P-RELATED"/>
    <property type="match status" value="1"/>
</dbReference>
<feature type="domain" description="PLD phosphodiesterase" evidence="2">
    <location>
        <begin position="117"/>
        <end position="144"/>
    </location>
</feature>
<dbReference type="SUPFAM" id="SSF56024">
    <property type="entry name" value="Phospholipase D/nuclease"/>
    <property type="match status" value="2"/>
</dbReference>
<dbReference type="OrthoDB" id="1923775at2759"/>
<evidence type="ECO:0000256" key="1">
    <source>
        <dbReference type="ARBA" id="ARBA00008664"/>
    </source>
</evidence>
<name>V3ZQ54_LOTGI</name>